<dbReference type="Gene3D" id="1.20.5.100">
    <property type="entry name" value="Cytochrome c1, transmembrane anchor, C-terminal"/>
    <property type="match status" value="1"/>
</dbReference>
<evidence type="ECO:0000313" key="9">
    <source>
        <dbReference type="EMBL" id="MDV2684320.1"/>
    </source>
</evidence>
<comment type="catalytic activity">
    <reaction evidence="6 7">
        <text>UDP-alpha-D-glucose + 2 NAD(+) + H2O = UDP-alpha-D-glucuronate + 2 NADH + 3 H(+)</text>
        <dbReference type="Rhea" id="RHEA:23596"/>
        <dbReference type="ChEBI" id="CHEBI:15377"/>
        <dbReference type="ChEBI" id="CHEBI:15378"/>
        <dbReference type="ChEBI" id="CHEBI:57540"/>
        <dbReference type="ChEBI" id="CHEBI:57945"/>
        <dbReference type="ChEBI" id="CHEBI:58052"/>
        <dbReference type="ChEBI" id="CHEBI:58885"/>
        <dbReference type="EC" id="1.1.1.22"/>
    </reaction>
</comment>
<keyword evidence="5 7" id="KW-0520">NAD</keyword>
<evidence type="ECO:0000256" key="4">
    <source>
        <dbReference type="ARBA" id="ARBA00023002"/>
    </source>
</evidence>
<dbReference type="SMART" id="SM00984">
    <property type="entry name" value="UDPG_MGDP_dh_C"/>
    <property type="match status" value="1"/>
</dbReference>
<dbReference type="SUPFAM" id="SSF51735">
    <property type="entry name" value="NAD(P)-binding Rossmann-fold domains"/>
    <property type="match status" value="1"/>
</dbReference>
<dbReference type="Pfam" id="PF03720">
    <property type="entry name" value="UDPG_MGDP_dh_C"/>
    <property type="match status" value="1"/>
</dbReference>
<evidence type="ECO:0000256" key="5">
    <source>
        <dbReference type="ARBA" id="ARBA00023027"/>
    </source>
</evidence>
<dbReference type="EMBL" id="JAWJBA010000002">
    <property type="protein sequence ID" value="MDV2684320.1"/>
    <property type="molecule type" value="Genomic_DNA"/>
</dbReference>
<protein>
    <recommendedName>
        <fullName evidence="3 7">UDP-glucose 6-dehydrogenase</fullName>
        <ecNumber evidence="3 7">1.1.1.22</ecNumber>
    </recommendedName>
</protein>
<dbReference type="GO" id="GO:0016491">
    <property type="term" value="F:oxidoreductase activity"/>
    <property type="evidence" value="ECO:0007669"/>
    <property type="project" value="UniProtKB-KW"/>
</dbReference>
<sequence>MKITVVGTGYVGLVSGTCFSELGNEVICVDKIEEKVNMLKGGDIPIYEPGLKELVQKNQAEGRLSFTTDLEDAVKKSEVVIIAVGTPSSESGAANMSYVYTVAEEVGQAIGSDFKVVVNKSTVPIGTAEEVKRIILEKNNTADVSVCSVPEFLREGSAVSDTFNPDRVIIGTECERARKTLIELHKPLTDQILLTDVRSSEMIKYASNAFLATKISFINEIANICDAYGADVVDVAKGMGLDDRIGPKFLQAGLGYGGSCFPKDTKALIHLAEEKAYEPQLLYAVKDINDRQYQRVIHQLNGIFGEDTKGLKVALLGLAFKPNTDDMRDAPSLKIIEEVTELGMEVVAYDPIAIERTQELIGDKINYAKNVTETLQDADVVILVTEWDEFKQLSPAAIKEQVRRPVVIDGRNVFDPNQMKEAGFIYHGVGRQV</sequence>
<dbReference type="PIRSF" id="PIRSF000124">
    <property type="entry name" value="UDPglc_GDPman_dh"/>
    <property type="match status" value="1"/>
</dbReference>
<evidence type="ECO:0000259" key="8">
    <source>
        <dbReference type="SMART" id="SM00984"/>
    </source>
</evidence>
<evidence type="ECO:0000256" key="7">
    <source>
        <dbReference type="PIRNR" id="PIRNR000124"/>
    </source>
</evidence>
<dbReference type="PANTHER" id="PTHR43750">
    <property type="entry name" value="UDP-GLUCOSE 6-DEHYDROGENASE TUAD"/>
    <property type="match status" value="1"/>
</dbReference>
<dbReference type="InterPro" id="IPR014027">
    <property type="entry name" value="UDP-Glc/GDP-Man_DH_C"/>
</dbReference>
<dbReference type="Proteomes" id="UP001287282">
    <property type="component" value="Unassembled WGS sequence"/>
</dbReference>
<dbReference type="SUPFAM" id="SSF52413">
    <property type="entry name" value="UDP-glucose/GDP-mannose dehydrogenase C-terminal domain"/>
    <property type="match status" value="1"/>
</dbReference>
<dbReference type="InterPro" id="IPR017476">
    <property type="entry name" value="UDP-Glc/GDP-Man"/>
</dbReference>
<reference evidence="9 10" key="1">
    <citation type="submission" date="2023-10" db="EMBL/GenBank/DDBJ databases">
        <title>Screening of Alkalihalobacillus lindianensis BZ-TG-R113 and Its Alleviation of Salt Stress on Rapeseed Growth.</title>
        <authorList>
            <person name="Zhao B."/>
            <person name="Guo T."/>
        </authorList>
    </citation>
    <scope>NUCLEOTIDE SEQUENCE [LARGE SCALE GENOMIC DNA]</scope>
    <source>
        <strain evidence="9 10">BZ-TG-R113</strain>
    </source>
</reference>
<evidence type="ECO:0000256" key="3">
    <source>
        <dbReference type="ARBA" id="ARBA00012954"/>
    </source>
</evidence>
<dbReference type="SUPFAM" id="SSF48179">
    <property type="entry name" value="6-phosphogluconate dehydrogenase C-terminal domain-like"/>
    <property type="match status" value="1"/>
</dbReference>
<dbReference type="PIRSF" id="PIRSF500134">
    <property type="entry name" value="UDPglc_DH_bac"/>
    <property type="match status" value="1"/>
</dbReference>
<keyword evidence="4 7" id="KW-0560">Oxidoreductase</keyword>
<evidence type="ECO:0000256" key="2">
    <source>
        <dbReference type="ARBA" id="ARBA00006601"/>
    </source>
</evidence>
<dbReference type="EC" id="1.1.1.22" evidence="3 7"/>
<evidence type="ECO:0000256" key="6">
    <source>
        <dbReference type="ARBA" id="ARBA00047473"/>
    </source>
</evidence>
<dbReference type="Pfam" id="PF03721">
    <property type="entry name" value="UDPG_MGDP_dh_N"/>
    <property type="match status" value="1"/>
</dbReference>
<comment type="similarity">
    <text evidence="2 7">Belongs to the UDP-glucose/GDP-mannose dehydrogenase family.</text>
</comment>
<dbReference type="InterPro" id="IPR036291">
    <property type="entry name" value="NAD(P)-bd_dom_sf"/>
</dbReference>
<keyword evidence="10" id="KW-1185">Reference proteome</keyword>
<feature type="domain" description="UDP-glucose/GDP-mannose dehydrogenase C-terminal" evidence="8">
    <location>
        <begin position="314"/>
        <end position="416"/>
    </location>
</feature>
<dbReference type="InterPro" id="IPR001732">
    <property type="entry name" value="UDP-Glc/GDP-Man_DH_N"/>
</dbReference>
<name>A0ABU3X8V6_9BACI</name>
<dbReference type="InterPro" id="IPR014026">
    <property type="entry name" value="UDP-Glc/GDP-Man_DH_dimer"/>
</dbReference>
<dbReference type="PANTHER" id="PTHR43750:SF3">
    <property type="entry name" value="UDP-GLUCOSE 6-DEHYDROGENASE TUAD"/>
    <property type="match status" value="1"/>
</dbReference>
<dbReference type="Gene3D" id="3.40.50.720">
    <property type="entry name" value="NAD(P)-binding Rossmann-like Domain"/>
    <property type="match status" value="2"/>
</dbReference>
<dbReference type="InterPro" id="IPR036220">
    <property type="entry name" value="UDP-Glc/GDP-Man_DH_C_sf"/>
</dbReference>
<dbReference type="RefSeq" id="WP_317121558.1">
    <property type="nucleotide sequence ID" value="NZ_JAWJBA010000002.1"/>
</dbReference>
<comment type="pathway">
    <text evidence="1">Nucleotide-sugar biosynthesis; UDP-alpha-D-glucuronate biosynthesis; UDP-alpha-D-glucuronate from UDP-alpha-D-glucose: step 1/1.</text>
</comment>
<dbReference type="InterPro" id="IPR028357">
    <property type="entry name" value="UDPglc_DH_bac"/>
</dbReference>
<dbReference type="Pfam" id="PF00984">
    <property type="entry name" value="UDPG_MGDP_dh"/>
    <property type="match status" value="1"/>
</dbReference>
<accession>A0ABU3X8V6</accession>
<dbReference type="InterPro" id="IPR008927">
    <property type="entry name" value="6-PGluconate_DH-like_C_sf"/>
</dbReference>
<organism evidence="9 10">
    <name type="scientific">Alkalihalophilus lindianensis</name>
    <dbReference type="NCBI Taxonomy" id="1630542"/>
    <lineage>
        <taxon>Bacteria</taxon>
        <taxon>Bacillati</taxon>
        <taxon>Bacillota</taxon>
        <taxon>Bacilli</taxon>
        <taxon>Bacillales</taxon>
        <taxon>Bacillaceae</taxon>
        <taxon>Alkalihalophilus</taxon>
    </lineage>
</organism>
<evidence type="ECO:0000256" key="1">
    <source>
        <dbReference type="ARBA" id="ARBA00004701"/>
    </source>
</evidence>
<comment type="caution">
    <text evidence="9">The sequence shown here is derived from an EMBL/GenBank/DDBJ whole genome shotgun (WGS) entry which is preliminary data.</text>
</comment>
<evidence type="ECO:0000313" key="10">
    <source>
        <dbReference type="Proteomes" id="UP001287282"/>
    </source>
</evidence>
<gene>
    <name evidence="9" type="ORF">RYX56_08055</name>
</gene>
<dbReference type="NCBIfam" id="TIGR03026">
    <property type="entry name" value="NDP-sugDHase"/>
    <property type="match status" value="1"/>
</dbReference>
<proteinExistence type="inferred from homology"/>